<dbReference type="InterPro" id="IPR050134">
    <property type="entry name" value="NAD-dep_sirtuin_deacylases"/>
</dbReference>
<dbReference type="eggNOG" id="COG0846">
    <property type="taxonomic scope" value="Bacteria"/>
</dbReference>
<dbReference type="PANTHER" id="PTHR11085:SF4">
    <property type="entry name" value="NAD-DEPENDENT PROTEIN DEACYLASE"/>
    <property type="match status" value="1"/>
</dbReference>
<evidence type="ECO:0000313" key="7">
    <source>
        <dbReference type="EMBL" id="AAU49916.1"/>
    </source>
</evidence>
<dbReference type="Gene3D" id="3.30.1600.10">
    <property type="entry name" value="SIR2/SIRT2 'Small Domain"/>
    <property type="match status" value="1"/>
</dbReference>
<dbReference type="KEGG" id="bma:BMA2165"/>
<dbReference type="GO" id="GO:0017136">
    <property type="term" value="F:histone deacetylase activity, NAD-dependent"/>
    <property type="evidence" value="ECO:0007669"/>
    <property type="project" value="TreeGrafter"/>
</dbReference>
<dbReference type="InterPro" id="IPR003000">
    <property type="entry name" value="Sirtuin"/>
</dbReference>
<dbReference type="AlphaFoldDB" id="A0A0H2WJW8"/>
<dbReference type="PATRIC" id="fig|243160.12.peg.2233"/>
<feature type="domain" description="Deacetylase sirtuin-type" evidence="6">
    <location>
        <begin position="176"/>
        <end position="450"/>
    </location>
</feature>
<feature type="binding site" evidence="4">
    <location>
        <position position="316"/>
    </location>
    <ligand>
        <name>Zn(2+)</name>
        <dbReference type="ChEBI" id="CHEBI:29105"/>
    </ligand>
</feature>
<dbReference type="Pfam" id="PF02146">
    <property type="entry name" value="SIR2"/>
    <property type="match status" value="1"/>
</dbReference>
<evidence type="ECO:0000256" key="1">
    <source>
        <dbReference type="ARBA" id="ARBA00012928"/>
    </source>
</evidence>
<evidence type="ECO:0000256" key="2">
    <source>
        <dbReference type="ARBA" id="ARBA00022679"/>
    </source>
</evidence>
<feature type="compositionally biased region" description="Basic and acidic residues" evidence="5">
    <location>
        <begin position="144"/>
        <end position="162"/>
    </location>
</feature>
<dbReference type="InterPro" id="IPR026590">
    <property type="entry name" value="Ssirtuin_cat_dom"/>
</dbReference>
<dbReference type="EC" id="2.3.1.286" evidence="1"/>
<evidence type="ECO:0000259" key="6">
    <source>
        <dbReference type="PROSITE" id="PS50305"/>
    </source>
</evidence>
<dbReference type="HOGENOM" id="CLU_660007_0_0_4"/>
<dbReference type="EMBL" id="CP000010">
    <property type="protein sequence ID" value="AAU49916.1"/>
    <property type="molecule type" value="Genomic_DNA"/>
</dbReference>
<name>A0A0H2WJW8_BURMA</name>
<evidence type="ECO:0000256" key="3">
    <source>
        <dbReference type="ARBA" id="ARBA00023027"/>
    </source>
</evidence>
<sequence length="450" mass="49219">MSRPHDTAPAISAGAGAPGIHRLWRWDQRHAAAAVAEECRARRVDAESFARDIWLGVHRQLKASPPIRAGMDFIVERVQSAPALQRAGRRRVDRAPGAPVDARRPLGRASPVARRPPLAARDSSFVVSRSKRFRPCAARAYDRSHFERNPERKSRAMSDSRRPPSNPSPAMRDGASPVDAERIDAAVRALSRADALLVTAGAGIGIDSGLPDFRGAEGLWRAYPGLGHVGYAFHEIASPRAFRERPRLAWGFYGHRLAMYRATVPHEGFGILRRWIGAMRHGGFVFTSNVDGQFQKAGFDPERIVEVHGSIHAMQCMSPCSAHTWDAESFAPVVDEPACSLVGALPRCPRCGGLARPNILMFDDADWLGARYDAQHEALRAWLARAGRVAVVEVGAGTAVPTVRAFSERTGDDVIRINVREAHARRAVVIGLPGGALETLRALDAAWRRD</sequence>
<keyword evidence="2" id="KW-0808">Transferase</keyword>
<evidence type="ECO:0000256" key="4">
    <source>
        <dbReference type="PROSITE-ProRule" id="PRU00236"/>
    </source>
</evidence>
<evidence type="ECO:0000313" key="8">
    <source>
        <dbReference type="Proteomes" id="UP000006693"/>
    </source>
</evidence>
<feature type="binding site" evidence="4">
    <location>
        <position position="320"/>
    </location>
    <ligand>
        <name>Zn(2+)</name>
        <dbReference type="ChEBI" id="CHEBI:29105"/>
    </ligand>
</feature>
<proteinExistence type="predicted"/>
<dbReference type="PROSITE" id="PS50305">
    <property type="entry name" value="SIRTUIN"/>
    <property type="match status" value="1"/>
</dbReference>
<feature type="binding site" evidence="4">
    <location>
        <position position="348"/>
    </location>
    <ligand>
        <name>Zn(2+)</name>
        <dbReference type="ChEBI" id="CHEBI:29105"/>
    </ligand>
</feature>
<dbReference type="InterPro" id="IPR029035">
    <property type="entry name" value="DHS-like_NAD/FAD-binding_dom"/>
</dbReference>
<keyword evidence="3" id="KW-0520">NAD</keyword>
<dbReference type="SMR" id="A0A0H2WJW8"/>
<feature type="region of interest" description="Disordered" evidence="5">
    <location>
        <begin position="85"/>
        <end position="121"/>
    </location>
</feature>
<dbReference type="Gene3D" id="3.40.50.1220">
    <property type="entry name" value="TPP-binding domain"/>
    <property type="match status" value="1"/>
</dbReference>
<protein>
    <recommendedName>
        <fullName evidence="1">protein acetyllysine N-acetyltransferase</fullName>
        <ecNumber evidence="1">2.3.1.286</ecNumber>
    </recommendedName>
</protein>
<gene>
    <name evidence="7" type="ordered locus">BMA2165</name>
</gene>
<dbReference type="SUPFAM" id="SSF52467">
    <property type="entry name" value="DHS-like NAD/FAD-binding domain"/>
    <property type="match status" value="1"/>
</dbReference>
<feature type="region of interest" description="Disordered" evidence="5">
    <location>
        <begin position="144"/>
        <end position="177"/>
    </location>
</feature>
<organism evidence="7 8">
    <name type="scientific">Burkholderia mallei (strain ATCC 23344)</name>
    <dbReference type="NCBI Taxonomy" id="243160"/>
    <lineage>
        <taxon>Bacteria</taxon>
        <taxon>Pseudomonadati</taxon>
        <taxon>Pseudomonadota</taxon>
        <taxon>Betaproteobacteria</taxon>
        <taxon>Burkholderiales</taxon>
        <taxon>Burkholderiaceae</taxon>
        <taxon>Burkholderia</taxon>
        <taxon>pseudomallei group</taxon>
    </lineage>
</organism>
<dbReference type="PANTHER" id="PTHR11085">
    <property type="entry name" value="NAD-DEPENDENT PROTEIN DEACYLASE SIRTUIN-5, MITOCHONDRIAL-RELATED"/>
    <property type="match status" value="1"/>
</dbReference>
<keyword evidence="8" id="KW-1185">Reference proteome</keyword>
<dbReference type="Proteomes" id="UP000006693">
    <property type="component" value="Chromosome 1"/>
</dbReference>
<feature type="binding site" evidence="4">
    <location>
        <position position="351"/>
    </location>
    <ligand>
        <name>Zn(2+)</name>
        <dbReference type="ChEBI" id="CHEBI:29105"/>
    </ligand>
</feature>
<reference evidence="7 8" key="1">
    <citation type="journal article" date="2004" name="Proc. Natl. Acad. Sci. U.S.A.">
        <title>Structural flexibility in the Burkholderia mallei genome.</title>
        <authorList>
            <person name="Nierman W.C."/>
            <person name="DeShazer D."/>
            <person name="Kim H.S."/>
            <person name="Tettelin H."/>
            <person name="Nelson K.E."/>
            <person name="Feldblyum T."/>
            <person name="Ulrich R.L."/>
            <person name="Ronning C.M."/>
            <person name="Brinkac L.M."/>
            <person name="Daugherty S.C."/>
            <person name="Davidsen T.D."/>
            <person name="Deboy R.T."/>
            <person name="Dimitrov G."/>
            <person name="Dodson R.J."/>
            <person name="Durkin A.S."/>
            <person name="Gwinn M.L."/>
            <person name="Haft D.H."/>
            <person name="Khouri H."/>
            <person name="Kolonay J.F."/>
            <person name="Madupu R."/>
            <person name="Mohammoud Y."/>
            <person name="Nelson W.C."/>
            <person name="Radune D."/>
            <person name="Romero C.M."/>
            <person name="Sarria S."/>
            <person name="Selengut J."/>
            <person name="Shamblin C."/>
            <person name="Sullivan S.A."/>
            <person name="White O."/>
            <person name="Yu Y."/>
            <person name="Zafar N."/>
            <person name="Zhou L."/>
            <person name="Fraser C.M."/>
        </authorList>
    </citation>
    <scope>NUCLEOTIDE SEQUENCE [LARGE SCALE GENOMIC DNA]</scope>
    <source>
        <strain evidence="7 8">ATCC 23344</strain>
    </source>
</reference>
<dbReference type="GO" id="GO:0046872">
    <property type="term" value="F:metal ion binding"/>
    <property type="evidence" value="ECO:0007669"/>
    <property type="project" value="UniProtKB-KW"/>
</dbReference>
<dbReference type="GO" id="GO:0070403">
    <property type="term" value="F:NAD+ binding"/>
    <property type="evidence" value="ECO:0007669"/>
    <property type="project" value="InterPro"/>
</dbReference>
<keyword evidence="4" id="KW-0479">Metal-binding</keyword>
<keyword evidence="4" id="KW-0862">Zinc</keyword>
<accession>A0A0H2WJW8</accession>
<feature type="active site" description="Proton acceptor" evidence="4">
    <location>
        <position position="308"/>
    </location>
</feature>
<dbReference type="InterPro" id="IPR026591">
    <property type="entry name" value="Sirtuin_cat_small_dom_sf"/>
</dbReference>
<evidence type="ECO:0000256" key="5">
    <source>
        <dbReference type="SAM" id="MobiDB-lite"/>
    </source>
</evidence>